<evidence type="ECO:0000313" key="2">
    <source>
        <dbReference type="EMBL" id="KZT52804.1"/>
    </source>
</evidence>
<name>A0A165DHJ0_9BASI</name>
<feature type="region of interest" description="Disordered" evidence="1">
    <location>
        <begin position="212"/>
        <end position="416"/>
    </location>
</feature>
<gene>
    <name evidence="2" type="ORF">CALCODRAFT_511840</name>
</gene>
<sequence>MPKPIDPAAYVILSTLRPIQHIEEKPDEDQVIDIMDVKWWPYWMLLHGAVWDGSRTICYHFRPATVERHRVMENGKWVVRKRYSCCYAGSPQAYVQCSYWEWHWRRSLRVYARLALALPEREVIYFLPGERPFWDLGWTIRVKDGSCHPARTDIAHKKFLLWLESQPPARPRNPILPNPANDPNPPPADEDQPEEQPHILDAAPARGIFDPEERQATRTSPLAVPPVSPGRRTARRAPRSHPPLPPRNLQPDRPTAGSSTAGPAPADPFGTPSQPSHAASPAVSLPATQTHRYPLRSRSRLNSGNQLQTATDASPPPVESPTPVHVQTSKHSSPPAVNSPKPSNTSTKRPSPLTVHLPKPSLPSQASSSQPANPPRAEHPAPLRRPTFPPLRFIRPPQPVHPTPPQPQLGTLLHSDVDDSDWQSETIERQMINLNKWFREPLGQSYALSFLRELLEDSRVMGKAAEECLKLMGDLGSPNHPGIPLRPTELAPTKAERMDALLDYISTVEDDGYLEQDAVLVKLRYVRDLLALPTLHQKYPQLDWKKLRSFAEKQHDLVFHGLNEDIVAPHMKAETQAALRESLFVAPVLIPKKLPRAPANLTLHQWNSAGKQVQHNPNAFEDE</sequence>
<feature type="compositionally biased region" description="Polar residues" evidence="1">
    <location>
        <begin position="325"/>
        <end position="349"/>
    </location>
</feature>
<proteinExistence type="predicted"/>
<dbReference type="InParanoid" id="A0A165DHJ0"/>
<evidence type="ECO:0000313" key="3">
    <source>
        <dbReference type="Proteomes" id="UP000076842"/>
    </source>
</evidence>
<dbReference type="STRING" id="1353952.A0A165DHJ0"/>
<feature type="compositionally biased region" description="Low complexity" evidence="1">
    <location>
        <begin position="357"/>
        <end position="371"/>
    </location>
</feature>
<feature type="compositionally biased region" description="Low complexity" evidence="1">
    <location>
        <begin position="384"/>
        <end position="395"/>
    </location>
</feature>
<dbReference type="AlphaFoldDB" id="A0A165DHJ0"/>
<dbReference type="Proteomes" id="UP000076842">
    <property type="component" value="Unassembled WGS sequence"/>
</dbReference>
<keyword evidence="3" id="KW-1185">Reference proteome</keyword>
<accession>A0A165DHJ0</accession>
<evidence type="ECO:0000256" key="1">
    <source>
        <dbReference type="SAM" id="MobiDB-lite"/>
    </source>
</evidence>
<feature type="region of interest" description="Disordered" evidence="1">
    <location>
        <begin position="170"/>
        <end position="195"/>
    </location>
</feature>
<dbReference type="EMBL" id="KV424055">
    <property type="protein sequence ID" value="KZT52804.1"/>
    <property type="molecule type" value="Genomic_DNA"/>
</dbReference>
<protein>
    <submittedName>
        <fullName evidence="2">Uncharacterized protein</fullName>
    </submittedName>
</protein>
<organism evidence="2 3">
    <name type="scientific">Calocera cornea HHB12733</name>
    <dbReference type="NCBI Taxonomy" id="1353952"/>
    <lineage>
        <taxon>Eukaryota</taxon>
        <taxon>Fungi</taxon>
        <taxon>Dikarya</taxon>
        <taxon>Basidiomycota</taxon>
        <taxon>Agaricomycotina</taxon>
        <taxon>Dacrymycetes</taxon>
        <taxon>Dacrymycetales</taxon>
        <taxon>Dacrymycetaceae</taxon>
        <taxon>Calocera</taxon>
    </lineage>
</organism>
<feature type="compositionally biased region" description="Pro residues" evidence="1">
    <location>
        <begin position="170"/>
        <end position="187"/>
    </location>
</feature>
<reference evidence="2 3" key="1">
    <citation type="journal article" date="2016" name="Mol. Biol. Evol.">
        <title>Comparative Genomics of Early-Diverging Mushroom-Forming Fungi Provides Insights into the Origins of Lignocellulose Decay Capabilities.</title>
        <authorList>
            <person name="Nagy L.G."/>
            <person name="Riley R."/>
            <person name="Tritt A."/>
            <person name="Adam C."/>
            <person name="Daum C."/>
            <person name="Floudas D."/>
            <person name="Sun H."/>
            <person name="Yadav J.S."/>
            <person name="Pangilinan J."/>
            <person name="Larsson K.H."/>
            <person name="Matsuura K."/>
            <person name="Barry K."/>
            <person name="Labutti K."/>
            <person name="Kuo R."/>
            <person name="Ohm R.A."/>
            <person name="Bhattacharya S.S."/>
            <person name="Shirouzu T."/>
            <person name="Yoshinaga Y."/>
            <person name="Martin F.M."/>
            <person name="Grigoriev I.V."/>
            <person name="Hibbett D.S."/>
        </authorList>
    </citation>
    <scope>NUCLEOTIDE SEQUENCE [LARGE SCALE GENOMIC DNA]</scope>
    <source>
        <strain evidence="2 3">HHB12733</strain>
    </source>
</reference>
<feature type="compositionally biased region" description="Pro residues" evidence="1">
    <location>
        <begin position="396"/>
        <end position="407"/>
    </location>
</feature>
<feature type="compositionally biased region" description="Polar residues" evidence="1">
    <location>
        <begin position="300"/>
        <end position="312"/>
    </location>
</feature>